<sequence>MAKRTKNVAAFPSAPFENIALTLSGGGFRSAAFTLGVLTMLHRLRLSPAETLLHQVRYISTASGGTITGALYALYCHHGMLGENPPEEWSFPHFYRKLTTLMHGDKLLRAAFDHMTGPAGSKARNLINGFARAYDSELLFNGATFGAMWENLDDSPLKEVCFNATEFHSGLGFRFQTDGINKGKYDERIGNRFLSVGNKAVAKRLKLADILAASSCFPAGFEPIVYPHDFTYGGLTADELHAALSHDAKQHDAPPPVQVGLMDGGIADNQGIASFLLADQRGNKTDKRKFGLVIVSDVSSHFMRSYDVPGEKKKGFWSYVSFHLLRRYLLASNLLLAAGLATGFVLGWPAAVQALAGIVWGIHLAFGGAYFGLKKLLPGQGEGSWDAMFRRYLPYFGKVRISTLLQMTRARASSVFSLATDVYLKRIRGLIYSDLYDNTRWDFGRVSNMVYELSKTNTKLRKRDLKEAADPERTFPPVPMERIFAPCESIQEVAEKAYSVPTTLWFAEEEKTDKPDTLAHLIACGQFTTCYNLHRYACELESALPEIGPAAGQAARIAGIREQLEADWARFCEDPFFLYHSWNGSQSGL</sequence>
<keyword evidence="3" id="KW-1133">Transmembrane helix</keyword>
<keyword evidence="3" id="KW-0472">Membrane</keyword>
<evidence type="ECO:0000256" key="3">
    <source>
        <dbReference type="SAM" id="Phobius"/>
    </source>
</evidence>
<proteinExistence type="predicted"/>
<dbReference type="GO" id="GO:0016042">
    <property type="term" value="P:lipid catabolic process"/>
    <property type="evidence" value="ECO:0007669"/>
    <property type="project" value="UniProtKB-UniRule"/>
</dbReference>
<feature type="transmembrane region" description="Helical" evidence="3">
    <location>
        <begin position="328"/>
        <end position="348"/>
    </location>
</feature>
<evidence type="ECO:0000259" key="4">
    <source>
        <dbReference type="PROSITE" id="PS51635"/>
    </source>
</evidence>
<dbReference type="SUPFAM" id="SSF52151">
    <property type="entry name" value="FabD/lysophospholipase-like"/>
    <property type="match status" value="1"/>
</dbReference>
<dbReference type="OrthoDB" id="9813090at2"/>
<organism evidence="5 6">
    <name type="scientific">Siphonobacter aquaeclarae</name>
    <dbReference type="NCBI Taxonomy" id="563176"/>
    <lineage>
        <taxon>Bacteria</taxon>
        <taxon>Pseudomonadati</taxon>
        <taxon>Bacteroidota</taxon>
        <taxon>Cytophagia</taxon>
        <taxon>Cytophagales</taxon>
        <taxon>Cytophagaceae</taxon>
        <taxon>Siphonobacter</taxon>
    </lineage>
</organism>
<keyword evidence="3" id="KW-0812">Transmembrane</keyword>
<gene>
    <name evidence="5" type="ORF">SAMN04488090_2290</name>
</gene>
<keyword evidence="2" id="KW-0442">Lipid degradation</keyword>
<feature type="active site" description="Proton acceptor" evidence="2">
    <location>
        <position position="263"/>
    </location>
</feature>
<dbReference type="PROSITE" id="PS51635">
    <property type="entry name" value="PNPLA"/>
    <property type="match status" value="1"/>
</dbReference>
<feature type="active site" description="Nucleophile" evidence="2">
    <location>
        <position position="63"/>
    </location>
</feature>
<protein>
    <submittedName>
        <fullName evidence="5">Patatin-like phospholipase</fullName>
    </submittedName>
</protein>
<keyword evidence="1 2" id="KW-0443">Lipid metabolism</keyword>
<accession>A0A1G9PT86</accession>
<name>A0A1G9PT86_9BACT</name>
<dbReference type="Proteomes" id="UP000198901">
    <property type="component" value="Unassembled WGS sequence"/>
</dbReference>
<dbReference type="InterPro" id="IPR002641">
    <property type="entry name" value="PNPLA_dom"/>
</dbReference>
<dbReference type="InterPro" id="IPR016035">
    <property type="entry name" value="Acyl_Trfase/lysoPLipase"/>
</dbReference>
<comment type="caution">
    <text evidence="2">Lacks conserved residue(s) required for the propagation of feature annotation.</text>
</comment>
<reference evidence="5 6" key="1">
    <citation type="submission" date="2016-10" db="EMBL/GenBank/DDBJ databases">
        <authorList>
            <person name="de Groot N.N."/>
        </authorList>
    </citation>
    <scope>NUCLEOTIDE SEQUENCE [LARGE SCALE GENOMIC DNA]</scope>
    <source>
        <strain evidence="5 6">DSM 21668</strain>
    </source>
</reference>
<evidence type="ECO:0000256" key="1">
    <source>
        <dbReference type="ARBA" id="ARBA00023098"/>
    </source>
</evidence>
<feature type="domain" description="PNPLA" evidence="4">
    <location>
        <begin position="21"/>
        <end position="276"/>
    </location>
</feature>
<evidence type="ECO:0000313" key="5">
    <source>
        <dbReference type="EMBL" id="SDM01457.1"/>
    </source>
</evidence>
<keyword evidence="2" id="KW-0378">Hydrolase</keyword>
<dbReference type="Pfam" id="PF01734">
    <property type="entry name" value="Patatin"/>
    <property type="match status" value="1"/>
</dbReference>
<keyword evidence="6" id="KW-1185">Reference proteome</keyword>
<evidence type="ECO:0000256" key="2">
    <source>
        <dbReference type="PROSITE-ProRule" id="PRU01161"/>
    </source>
</evidence>
<feature type="transmembrane region" description="Helical" evidence="3">
    <location>
        <begin position="354"/>
        <end position="373"/>
    </location>
</feature>
<dbReference type="RefSeq" id="WP_093201919.1">
    <property type="nucleotide sequence ID" value="NZ_FNGS01000004.1"/>
</dbReference>
<dbReference type="GO" id="GO:0016787">
    <property type="term" value="F:hydrolase activity"/>
    <property type="evidence" value="ECO:0007669"/>
    <property type="project" value="UniProtKB-UniRule"/>
</dbReference>
<evidence type="ECO:0000313" key="6">
    <source>
        <dbReference type="Proteomes" id="UP000198901"/>
    </source>
</evidence>
<dbReference type="EMBL" id="FNGS01000004">
    <property type="protein sequence ID" value="SDM01457.1"/>
    <property type="molecule type" value="Genomic_DNA"/>
</dbReference>
<dbReference type="Gene3D" id="3.40.1090.10">
    <property type="entry name" value="Cytosolic phospholipase A2 catalytic domain"/>
    <property type="match status" value="1"/>
</dbReference>
<dbReference type="AlphaFoldDB" id="A0A1G9PT86"/>
<dbReference type="STRING" id="563176.SAMN04488090_2290"/>
<feature type="short sequence motif" description="DGA/G" evidence="2">
    <location>
        <begin position="263"/>
        <end position="265"/>
    </location>
</feature>